<feature type="compositionally biased region" description="Basic and acidic residues" evidence="1">
    <location>
        <begin position="81"/>
        <end position="112"/>
    </location>
</feature>
<dbReference type="RefSeq" id="WP_172891058.1">
    <property type="nucleotide sequence ID" value="NZ_JABRWM010000006.1"/>
</dbReference>
<accession>A0AA44ERP3</accession>
<keyword evidence="3" id="KW-1185">Reference proteome</keyword>
<dbReference type="EMBL" id="JABRWM010000006">
    <property type="protein sequence ID" value="NRF23344.1"/>
    <property type="molecule type" value="Genomic_DNA"/>
</dbReference>
<evidence type="ECO:0000313" key="2">
    <source>
        <dbReference type="EMBL" id="NRF23344.1"/>
    </source>
</evidence>
<proteinExistence type="predicted"/>
<feature type="region of interest" description="Disordered" evidence="1">
    <location>
        <begin position="77"/>
        <end position="112"/>
    </location>
</feature>
<name>A0AA44ERP3_9HYPH</name>
<sequence length="176" mass="20189">MATYDQDRELVWVHDMAAAQIAPRLSPKDNKVVAVGKQLELLPICPITLAFYEKWRDLYHLRTLPILDEFERALQGASEGLRSKDKDKEQNKEQDLEEGKGDSCSGGKEDTYPHARENEEQEFPFDPSSTLEEARLFIQKMGVPPAFQEMALQRQMRGVLYNCDIENWKMEARGAA</sequence>
<reference evidence="2" key="1">
    <citation type="submission" date="2019-07" db="EMBL/GenBank/DDBJ databases">
        <title>FDA dAtabase for Regulatory Grade micrObial Sequences (FDA-ARGOS): Supporting development and validation of Infectious Disease Dx tests.</title>
        <authorList>
            <person name="Bachman M."/>
            <person name="Young C."/>
            <person name="Tallon L."/>
            <person name="Sadzewicz L."/>
            <person name="Vavikolanu K."/>
            <person name="Mehta A."/>
            <person name="Aluvathingal J."/>
            <person name="Nadendla S."/>
            <person name="Nandy P."/>
            <person name="Geyer C."/>
            <person name="Yan Y."/>
            <person name="Sichtig H."/>
        </authorList>
    </citation>
    <scope>NUCLEOTIDE SEQUENCE</scope>
    <source>
        <strain evidence="2">FDAARGOS_618</strain>
    </source>
</reference>
<organism evidence="2 3">
    <name type="scientific">Agrobacterium pusense</name>
    <dbReference type="NCBI Taxonomy" id="648995"/>
    <lineage>
        <taxon>Bacteria</taxon>
        <taxon>Pseudomonadati</taxon>
        <taxon>Pseudomonadota</taxon>
        <taxon>Alphaproteobacteria</taxon>
        <taxon>Hyphomicrobiales</taxon>
        <taxon>Rhizobiaceae</taxon>
        <taxon>Rhizobium/Agrobacterium group</taxon>
        <taxon>Agrobacterium</taxon>
    </lineage>
</organism>
<evidence type="ECO:0000256" key="1">
    <source>
        <dbReference type="SAM" id="MobiDB-lite"/>
    </source>
</evidence>
<gene>
    <name evidence="2" type="ORF">FOB26_30280</name>
</gene>
<dbReference type="AlphaFoldDB" id="A0AA44ERP3"/>
<dbReference type="Proteomes" id="UP001155820">
    <property type="component" value="Unassembled WGS sequence"/>
</dbReference>
<comment type="caution">
    <text evidence="2">The sequence shown here is derived from an EMBL/GenBank/DDBJ whole genome shotgun (WGS) entry which is preliminary data.</text>
</comment>
<protein>
    <submittedName>
        <fullName evidence="2">Uncharacterized protein</fullName>
    </submittedName>
</protein>
<evidence type="ECO:0000313" key="3">
    <source>
        <dbReference type="Proteomes" id="UP001155820"/>
    </source>
</evidence>